<keyword evidence="7 9" id="KW-0804">Transcription</keyword>
<sequence>MSKDKGTEDDGSKDNAEEYTTLKNDLIQNIKAKQEVEAKLEKLEDSIYECETEYFNESTYGNIVKGFDSFTKSNTNTANKKRITYTDDDHIFSLSSVNYIKGLMKRQGLVANGGTSRMDDYDDYEDTVESRADSPSSHSAHGHHNRPGANSVMQSNGSGQSTPGRKRKPRTFED</sequence>
<comment type="subcellular location">
    <subcellularLocation>
        <location evidence="1 9">Nucleus</location>
    </subcellularLocation>
</comment>
<evidence type="ECO:0000256" key="2">
    <source>
        <dbReference type="ARBA" id="ARBA00010916"/>
    </source>
</evidence>
<dbReference type="GO" id="GO:0005634">
    <property type="term" value="C:nucleus"/>
    <property type="evidence" value="ECO:0007669"/>
    <property type="project" value="UniProtKB-SubCell"/>
</dbReference>
<comment type="similarity">
    <text evidence="2 9">Belongs to the EAF6 family.</text>
</comment>
<dbReference type="Proteomes" id="UP000005222">
    <property type="component" value="Chromosome E"/>
</dbReference>
<reference evidence="12 13" key="1">
    <citation type="journal article" date="2012" name="G3 (Bethesda)">
        <title>Pichia sorbitophila, an interspecies yeast hybrid reveals early steps of genome resolution following polyploidization.</title>
        <authorList>
            <person name="Leh Louis V."/>
            <person name="Despons L."/>
            <person name="Friedrich A."/>
            <person name="Martin T."/>
            <person name="Durrens P."/>
            <person name="Casaregola S."/>
            <person name="Neuveglise C."/>
            <person name="Fairhead C."/>
            <person name="Marck C."/>
            <person name="Cruz J.A."/>
            <person name="Straub M.L."/>
            <person name="Kugler V."/>
            <person name="Sacerdot C."/>
            <person name="Uzunov Z."/>
            <person name="Thierry A."/>
            <person name="Weiss S."/>
            <person name="Bleykasten C."/>
            <person name="De Montigny J."/>
            <person name="Jacques N."/>
            <person name="Jung P."/>
            <person name="Lemaire M."/>
            <person name="Mallet S."/>
            <person name="Morel G."/>
            <person name="Richard G.F."/>
            <person name="Sarkar A."/>
            <person name="Savel G."/>
            <person name="Schacherer J."/>
            <person name="Seret M.L."/>
            <person name="Talla E."/>
            <person name="Samson G."/>
            <person name="Jubin C."/>
            <person name="Poulain J."/>
            <person name="Vacherie B."/>
            <person name="Barbe V."/>
            <person name="Pelletier E."/>
            <person name="Sherman D.J."/>
            <person name="Westhof E."/>
            <person name="Weissenbach J."/>
            <person name="Baret P.V."/>
            <person name="Wincker P."/>
            <person name="Gaillardin C."/>
            <person name="Dujon B."/>
            <person name="Souciet J.L."/>
        </authorList>
    </citation>
    <scope>NUCLEOTIDE SEQUENCE [LARGE SCALE GENOMIC DNA]</scope>
    <source>
        <strain evidence="13">ATCC MYA-4447 / BCRC 22081 / CBS 7064 / NBRC 10061 / NRRL Y-12695</strain>
    </source>
</reference>
<evidence type="ECO:0000256" key="6">
    <source>
        <dbReference type="ARBA" id="ARBA00023054"/>
    </source>
</evidence>
<keyword evidence="8 9" id="KW-0539">Nucleus</keyword>
<evidence type="ECO:0000256" key="3">
    <source>
        <dbReference type="ARBA" id="ARBA00018504"/>
    </source>
</evidence>
<feature type="coiled-coil region" evidence="10">
    <location>
        <begin position="26"/>
        <end position="53"/>
    </location>
</feature>
<evidence type="ECO:0000256" key="10">
    <source>
        <dbReference type="SAM" id="Coils"/>
    </source>
</evidence>
<dbReference type="OMA" id="KRQGHTT"/>
<evidence type="ECO:0000313" key="13">
    <source>
        <dbReference type="Proteomes" id="UP000005222"/>
    </source>
</evidence>
<dbReference type="GO" id="GO:0006281">
    <property type="term" value="P:DNA repair"/>
    <property type="evidence" value="ECO:0007669"/>
    <property type="project" value="UniProtKB-UniRule"/>
</dbReference>
<evidence type="ECO:0000256" key="8">
    <source>
        <dbReference type="ARBA" id="ARBA00023242"/>
    </source>
</evidence>
<dbReference type="GO" id="GO:0006325">
    <property type="term" value="P:chromatin organization"/>
    <property type="evidence" value="ECO:0007669"/>
    <property type="project" value="UniProtKB-KW"/>
</dbReference>
<feature type="compositionally biased region" description="Polar residues" evidence="11">
    <location>
        <begin position="151"/>
        <end position="163"/>
    </location>
</feature>
<feature type="region of interest" description="Disordered" evidence="11">
    <location>
        <begin position="111"/>
        <end position="174"/>
    </location>
</feature>
<dbReference type="PANTHER" id="PTHR13476">
    <property type="entry name" value="CHROMATIN MODIFICATION-RELATED PROTEIN MEAF6"/>
    <property type="match status" value="1"/>
</dbReference>
<keyword evidence="5 9" id="KW-0805">Transcription regulation</keyword>
<evidence type="ECO:0000256" key="1">
    <source>
        <dbReference type="ARBA" id="ARBA00004123"/>
    </source>
</evidence>
<evidence type="ECO:0000256" key="7">
    <source>
        <dbReference type="ARBA" id="ARBA00023163"/>
    </source>
</evidence>
<dbReference type="OrthoDB" id="440324at2759"/>
<dbReference type="Pfam" id="PF09340">
    <property type="entry name" value="NuA4"/>
    <property type="match status" value="1"/>
</dbReference>
<dbReference type="AlphaFoldDB" id="G8YNU6"/>
<dbReference type="InterPro" id="IPR015418">
    <property type="entry name" value="Eaf6"/>
</dbReference>
<dbReference type="HOGENOM" id="CLU_093901_0_0_1"/>
<proteinExistence type="inferred from homology"/>
<keyword evidence="6 10" id="KW-0175">Coiled coil</keyword>
<keyword evidence="13" id="KW-1185">Reference proteome</keyword>
<protein>
    <recommendedName>
        <fullName evidence="3 9">Chromatin modification-related protein EAF6</fullName>
    </recommendedName>
</protein>
<dbReference type="FunCoup" id="G8YNU6">
    <property type="interactions" value="189"/>
</dbReference>
<gene>
    <name evidence="12" type="primary">Piso0_001691</name>
    <name evidence="12" type="ORF">GNLVRS01_PISO0E10586g</name>
</gene>
<dbReference type="InParanoid" id="G8YNU6"/>
<comment type="subunit">
    <text evidence="9">Component of the NuA4 histone acetyltransferase complex.</text>
</comment>
<dbReference type="eggNOG" id="ENOG502SEZK">
    <property type="taxonomic scope" value="Eukaryota"/>
</dbReference>
<keyword evidence="9" id="KW-0227">DNA damage</keyword>
<keyword evidence="4 9" id="KW-0156">Chromatin regulator</keyword>
<dbReference type="GO" id="GO:0035267">
    <property type="term" value="C:NuA4 histone acetyltransferase complex"/>
    <property type="evidence" value="ECO:0007669"/>
    <property type="project" value="UniProtKB-UniRule"/>
</dbReference>
<comment type="function">
    <text evidence="9">Component of the NuA4 histone acetyltransferase complex which is involved in transcriptional activation of selected genes principally by acetylation of nucleosomal histone H4 and H2A. The NuA4 complex is also involved in DNA repair.</text>
</comment>
<keyword evidence="9" id="KW-0234">DNA repair</keyword>
<name>G8YNU6_PICSO</name>
<evidence type="ECO:0000256" key="9">
    <source>
        <dbReference type="RuleBase" id="RU368022"/>
    </source>
</evidence>
<dbReference type="STRING" id="559304.G8YNU6"/>
<evidence type="ECO:0000313" key="12">
    <source>
        <dbReference type="EMBL" id="CCE79614.1"/>
    </source>
</evidence>
<feature type="compositionally biased region" description="Basic residues" evidence="11">
    <location>
        <begin position="164"/>
        <end position="174"/>
    </location>
</feature>
<accession>G8YNU6</accession>
<evidence type="ECO:0000256" key="4">
    <source>
        <dbReference type="ARBA" id="ARBA00022853"/>
    </source>
</evidence>
<organism evidence="12 13">
    <name type="scientific">Pichia sorbitophila (strain ATCC MYA-4447 / BCRC 22081 / CBS 7064 / NBRC 10061 / NRRL Y-12695)</name>
    <name type="common">Hybrid yeast</name>
    <dbReference type="NCBI Taxonomy" id="559304"/>
    <lineage>
        <taxon>Eukaryota</taxon>
        <taxon>Fungi</taxon>
        <taxon>Dikarya</taxon>
        <taxon>Ascomycota</taxon>
        <taxon>Saccharomycotina</taxon>
        <taxon>Pichiomycetes</taxon>
        <taxon>Debaryomycetaceae</taxon>
        <taxon>Millerozyma</taxon>
    </lineage>
</organism>
<evidence type="ECO:0000256" key="5">
    <source>
        <dbReference type="ARBA" id="ARBA00023015"/>
    </source>
</evidence>
<evidence type="ECO:0000256" key="11">
    <source>
        <dbReference type="SAM" id="MobiDB-lite"/>
    </source>
</evidence>
<dbReference type="EMBL" id="FO082055">
    <property type="protein sequence ID" value="CCE79614.1"/>
    <property type="molecule type" value="Genomic_DNA"/>
</dbReference>